<proteinExistence type="predicted"/>
<evidence type="ECO:0000313" key="3">
    <source>
        <dbReference type="Proteomes" id="UP000478052"/>
    </source>
</evidence>
<keyword evidence="3" id="KW-1185">Reference proteome</keyword>
<comment type="caution">
    <text evidence="2">The sequence shown here is derived from an EMBL/GenBank/DDBJ whole genome shotgun (WGS) entry which is preliminary data.</text>
</comment>
<organism evidence="2 3">
    <name type="scientific">Aphis craccivora</name>
    <name type="common">Cowpea aphid</name>
    <dbReference type="NCBI Taxonomy" id="307492"/>
    <lineage>
        <taxon>Eukaryota</taxon>
        <taxon>Metazoa</taxon>
        <taxon>Ecdysozoa</taxon>
        <taxon>Arthropoda</taxon>
        <taxon>Hexapoda</taxon>
        <taxon>Insecta</taxon>
        <taxon>Pterygota</taxon>
        <taxon>Neoptera</taxon>
        <taxon>Paraneoptera</taxon>
        <taxon>Hemiptera</taxon>
        <taxon>Sternorrhyncha</taxon>
        <taxon>Aphidomorpha</taxon>
        <taxon>Aphidoidea</taxon>
        <taxon>Aphididae</taxon>
        <taxon>Aphidini</taxon>
        <taxon>Aphis</taxon>
        <taxon>Aphis</taxon>
    </lineage>
</organism>
<reference evidence="2 3" key="1">
    <citation type="submission" date="2019-08" db="EMBL/GenBank/DDBJ databases">
        <title>Whole genome of Aphis craccivora.</title>
        <authorList>
            <person name="Voronova N.V."/>
            <person name="Shulinski R.S."/>
            <person name="Bandarenka Y.V."/>
            <person name="Zhorov D.G."/>
            <person name="Warner D."/>
        </authorList>
    </citation>
    <scope>NUCLEOTIDE SEQUENCE [LARGE SCALE GENOMIC DNA]</scope>
    <source>
        <strain evidence="2">180601</strain>
        <tissue evidence="2">Whole Body</tissue>
    </source>
</reference>
<feature type="compositionally biased region" description="Basic and acidic residues" evidence="1">
    <location>
        <begin position="113"/>
        <end position="122"/>
    </location>
</feature>
<sequence>MAQDVLTLGDKSLDANLTYIKSNFAFLPEKCLEKSGLSLNDAITLIENAKVSLQNCNGQKGKSVYQKFTRVLSKNEGYDTLTKILKIINSESKSIQTNEDLSPNNMMLPENSENEKNEEKFF</sequence>
<dbReference type="AlphaFoldDB" id="A0A6G0Z5R7"/>
<evidence type="ECO:0000256" key="1">
    <source>
        <dbReference type="SAM" id="MobiDB-lite"/>
    </source>
</evidence>
<dbReference type="EMBL" id="VUJU01001284">
    <property type="protein sequence ID" value="KAF0765984.1"/>
    <property type="molecule type" value="Genomic_DNA"/>
</dbReference>
<protein>
    <submittedName>
        <fullName evidence="2">Uncharacterized protein</fullName>
    </submittedName>
</protein>
<feature type="compositionally biased region" description="Polar residues" evidence="1">
    <location>
        <begin position="96"/>
        <end position="105"/>
    </location>
</feature>
<gene>
    <name evidence="2" type="ORF">FWK35_00005993</name>
</gene>
<feature type="region of interest" description="Disordered" evidence="1">
    <location>
        <begin position="96"/>
        <end position="122"/>
    </location>
</feature>
<dbReference type="OrthoDB" id="6604379at2759"/>
<dbReference type="Proteomes" id="UP000478052">
    <property type="component" value="Unassembled WGS sequence"/>
</dbReference>
<name>A0A6G0Z5R7_APHCR</name>
<evidence type="ECO:0000313" key="2">
    <source>
        <dbReference type="EMBL" id="KAF0765984.1"/>
    </source>
</evidence>
<accession>A0A6G0Z5R7</accession>